<evidence type="ECO:0000256" key="4">
    <source>
        <dbReference type="HAMAP-Rule" id="MF_01930"/>
    </source>
</evidence>
<dbReference type="Pfam" id="PF00551">
    <property type="entry name" value="Formyl_trans_N"/>
    <property type="match status" value="1"/>
</dbReference>
<dbReference type="PANTHER" id="PTHR43369:SF2">
    <property type="entry name" value="PHOSPHORIBOSYLGLYCINAMIDE FORMYLTRANSFERASE"/>
    <property type="match status" value="1"/>
</dbReference>
<evidence type="ECO:0000313" key="6">
    <source>
        <dbReference type="EMBL" id="VFQ43355.1"/>
    </source>
</evidence>
<protein>
    <recommendedName>
        <fullName evidence="4">Phosphoribosylglycinamide formyltransferase</fullName>
        <ecNumber evidence="4">2.1.2.2</ecNumber>
    </recommendedName>
    <alternativeName>
        <fullName evidence="4">5'-phosphoribosylglycinamide transformylase</fullName>
    </alternativeName>
    <alternativeName>
        <fullName evidence="4">GAR transformylase</fullName>
        <shortName evidence="4">GART</shortName>
    </alternativeName>
</protein>
<comment type="pathway">
    <text evidence="1 4">Purine metabolism; IMP biosynthesis via de novo pathway; N(2)-formyl-N(1)-(5-phospho-D-ribosyl)glycinamide from N(1)-(5-phospho-D-ribosyl)glycinamide (10-formyl THF route): step 1/1.</text>
</comment>
<comment type="function">
    <text evidence="4">Catalyzes the transfer of a formyl group from 10-formyltetrahydrofolate to 5-phospho-ribosyl-glycinamide (GAR), producing 5-phospho-ribosyl-N-formylglycinamide (FGAR) and tetrahydrofolate.</text>
</comment>
<dbReference type="RefSeq" id="WP_180137516.1">
    <property type="nucleotide sequence ID" value="NZ_CAADHO010000001.1"/>
</dbReference>
<evidence type="ECO:0000256" key="1">
    <source>
        <dbReference type="ARBA" id="ARBA00005054"/>
    </source>
</evidence>
<dbReference type="HAMAP" id="MF_01930">
    <property type="entry name" value="PurN"/>
    <property type="match status" value="1"/>
</dbReference>
<gene>
    <name evidence="4" type="primary">purN</name>
    <name evidence="6" type="ORF">MSL71_9830</name>
</gene>
<dbReference type="InterPro" id="IPR002376">
    <property type="entry name" value="Formyl_transf_N"/>
</dbReference>
<dbReference type="AlphaFoldDB" id="A0A4U8YI63"/>
<dbReference type="GO" id="GO:0006189">
    <property type="term" value="P:'de novo' IMP biosynthetic process"/>
    <property type="evidence" value="ECO:0007669"/>
    <property type="project" value="UniProtKB-UniRule"/>
</dbReference>
<dbReference type="Proteomes" id="UP000507962">
    <property type="component" value="Unassembled WGS sequence"/>
</dbReference>
<dbReference type="SUPFAM" id="SSF53328">
    <property type="entry name" value="Formyltransferase"/>
    <property type="match status" value="1"/>
</dbReference>
<dbReference type="CDD" id="cd08645">
    <property type="entry name" value="FMT_core_GART"/>
    <property type="match status" value="1"/>
</dbReference>
<comment type="catalytic activity">
    <reaction evidence="4">
        <text>N(1)-(5-phospho-beta-D-ribosyl)glycinamide + (6R)-10-formyltetrahydrofolate = N(2)-formyl-N(1)-(5-phospho-beta-D-ribosyl)glycinamide + (6S)-5,6,7,8-tetrahydrofolate + H(+)</text>
        <dbReference type="Rhea" id="RHEA:15053"/>
        <dbReference type="ChEBI" id="CHEBI:15378"/>
        <dbReference type="ChEBI" id="CHEBI:57453"/>
        <dbReference type="ChEBI" id="CHEBI:143788"/>
        <dbReference type="ChEBI" id="CHEBI:147286"/>
        <dbReference type="ChEBI" id="CHEBI:195366"/>
        <dbReference type="EC" id="2.1.2.2"/>
    </reaction>
</comment>
<feature type="site" description="Raises pKa of active site His" evidence="4">
    <location>
        <position position="193"/>
    </location>
</feature>
<dbReference type="NCBIfam" id="TIGR00639">
    <property type="entry name" value="PurN"/>
    <property type="match status" value="1"/>
</dbReference>
<evidence type="ECO:0000313" key="7">
    <source>
        <dbReference type="Proteomes" id="UP000507962"/>
    </source>
</evidence>
<dbReference type="GO" id="GO:0004644">
    <property type="term" value="F:phosphoribosylglycinamide formyltransferase activity"/>
    <property type="evidence" value="ECO:0007669"/>
    <property type="project" value="UniProtKB-UniRule"/>
</dbReference>
<dbReference type="InterPro" id="IPR036477">
    <property type="entry name" value="Formyl_transf_N_sf"/>
</dbReference>
<feature type="binding site" evidence="4">
    <location>
        <position position="155"/>
    </location>
    <ligand>
        <name>(6R)-10-formyltetrahydrofolate</name>
        <dbReference type="ChEBI" id="CHEBI:195366"/>
    </ligand>
</feature>
<dbReference type="EC" id="2.1.2.2" evidence="4"/>
<dbReference type="Gene3D" id="3.40.50.170">
    <property type="entry name" value="Formyl transferase, N-terminal domain"/>
    <property type="match status" value="1"/>
</dbReference>
<name>A0A4U8YI63_9BACT</name>
<dbReference type="PANTHER" id="PTHR43369">
    <property type="entry name" value="PHOSPHORIBOSYLGLYCINAMIDE FORMYLTRANSFERASE"/>
    <property type="match status" value="1"/>
</dbReference>
<feature type="active site" description="Proton donor" evidence="4">
    <location>
        <position position="157"/>
    </location>
</feature>
<dbReference type="GO" id="GO:0005829">
    <property type="term" value="C:cytosol"/>
    <property type="evidence" value="ECO:0007669"/>
    <property type="project" value="TreeGrafter"/>
</dbReference>
<organism evidence="6 7">
    <name type="scientific">Desulfoluna butyratoxydans</name>
    <dbReference type="NCBI Taxonomy" id="231438"/>
    <lineage>
        <taxon>Bacteria</taxon>
        <taxon>Pseudomonadati</taxon>
        <taxon>Thermodesulfobacteriota</taxon>
        <taxon>Desulfobacteria</taxon>
        <taxon>Desulfobacterales</taxon>
        <taxon>Desulfolunaceae</taxon>
        <taxon>Desulfoluna</taxon>
    </lineage>
</organism>
<dbReference type="UniPathway" id="UPA00074">
    <property type="reaction ID" value="UER00126"/>
</dbReference>
<dbReference type="EMBL" id="CAADHO010000001">
    <property type="protein sequence ID" value="VFQ43355.1"/>
    <property type="molecule type" value="Genomic_DNA"/>
</dbReference>
<keyword evidence="2 4" id="KW-0808">Transferase</keyword>
<evidence type="ECO:0000259" key="5">
    <source>
        <dbReference type="Pfam" id="PF00551"/>
    </source>
</evidence>
<accession>A0A4U8YI63</accession>
<keyword evidence="3 4" id="KW-0658">Purine biosynthesis</keyword>
<proteinExistence type="inferred from homology"/>
<keyword evidence="7" id="KW-1185">Reference proteome</keyword>
<sequence length="256" mass="27645">MKGNSKMNIGVLVSGGGSNLQAIMDAVAVGDLDVNIACVGSDNPDAGGLQRADKAGIPTFVTDYGALFGRWRDGAPLPEDFCLETVAARQSLMKGSDPDSLRAFLEKRAMAESALLAALVPYKIDLLVLAGFMRVLTPYFIDALNTDPNRPRIMNIHPALLPAFPGTDGYGDTFRYGCKVGGCTVHFVDYGEDSGPIIGQSSFSIDPGDDLDAVKKKGLAEEWRLFPECIRLYAEDRLNVVEREGTRVVEILPEKD</sequence>
<feature type="binding site" evidence="4">
    <location>
        <begin position="17"/>
        <end position="19"/>
    </location>
    <ligand>
        <name>N(1)-(5-phospho-beta-D-ribosyl)glycinamide</name>
        <dbReference type="ChEBI" id="CHEBI:143788"/>
    </ligand>
</feature>
<evidence type="ECO:0000256" key="2">
    <source>
        <dbReference type="ARBA" id="ARBA00022679"/>
    </source>
</evidence>
<evidence type="ECO:0000256" key="3">
    <source>
        <dbReference type="ARBA" id="ARBA00022755"/>
    </source>
</evidence>
<feature type="binding site" evidence="4">
    <location>
        <position position="89"/>
    </location>
    <ligand>
        <name>(6R)-10-formyltetrahydrofolate</name>
        <dbReference type="ChEBI" id="CHEBI:195366"/>
    </ligand>
</feature>
<comment type="similarity">
    <text evidence="4">Belongs to the GART family.</text>
</comment>
<feature type="domain" description="Formyl transferase N-terminal" evidence="5">
    <location>
        <begin position="7"/>
        <end position="229"/>
    </location>
</feature>
<reference evidence="6 7" key="1">
    <citation type="submission" date="2019-03" db="EMBL/GenBank/DDBJ databases">
        <authorList>
            <person name="Nijsse B."/>
        </authorList>
    </citation>
    <scope>NUCLEOTIDE SEQUENCE [LARGE SCALE GENOMIC DNA]</scope>
    <source>
        <strain evidence="6">Desulfoluna butyratoxydans MSL71</strain>
    </source>
</reference>
<comment type="caution">
    <text evidence="4">Lacks conserved residue(s) required for the propagation of feature annotation.</text>
</comment>
<dbReference type="InterPro" id="IPR004607">
    <property type="entry name" value="GART"/>
</dbReference>